<keyword evidence="1" id="KW-0694">RNA-binding</keyword>
<evidence type="ECO:0000313" key="4">
    <source>
        <dbReference type="Proteomes" id="UP000748756"/>
    </source>
</evidence>
<dbReference type="Gene3D" id="3.30.230.10">
    <property type="match status" value="1"/>
</dbReference>
<feature type="region of interest" description="Disordered" evidence="2">
    <location>
        <begin position="405"/>
        <end position="432"/>
    </location>
</feature>
<protein>
    <submittedName>
        <fullName evidence="3">Uncharacterized protein</fullName>
    </submittedName>
</protein>
<feature type="region of interest" description="Disordered" evidence="2">
    <location>
        <begin position="79"/>
        <end position="105"/>
    </location>
</feature>
<feature type="compositionally biased region" description="Basic and acidic residues" evidence="2">
    <location>
        <begin position="418"/>
        <end position="432"/>
    </location>
</feature>
<proteinExistence type="predicted"/>
<comment type="caution">
    <text evidence="3">The sequence shown here is derived from an EMBL/GenBank/DDBJ whole genome shotgun (WGS) entry which is preliminary data.</text>
</comment>
<evidence type="ECO:0000313" key="3">
    <source>
        <dbReference type="EMBL" id="KAF9149185.1"/>
    </source>
</evidence>
<feature type="compositionally biased region" description="Low complexity" evidence="2">
    <location>
        <begin position="79"/>
        <end position="90"/>
    </location>
</feature>
<dbReference type="EMBL" id="JAAAUQ010000562">
    <property type="protein sequence ID" value="KAF9149185.1"/>
    <property type="molecule type" value="Genomic_DNA"/>
</dbReference>
<evidence type="ECO:0000256" key="1">
    <source>
        <dbReference type="ARBA" id="ARBA00022884"/>
    </source>
</evidence>
<keyword evidence="4" id="KW-1185">Reference proteome</keyword>
<organism evidence="3 4">
    <name type="scientific">Linnemannia schmuckeri</name>
    <dbReference type="NCBI Taxonomy" id="64567"/>
    <lineage>
        <taxon>Eukaryota</taxon>
        <taxon>Fungi</taxon>
        <taxon>Fungi incertae sedis</taxon>
        <taxon>Mucoromycota</taxon>
        <taxon>Mortierellomycotina</taxon>
        <taxon>Mortierellomycetes</taxon>
        <taxon>Mortierellales</taxon>
        <taxon>Mortierellaceae</taxon>
        <taxon>Linnemannia</taxon>
    </lineage>
</organism>
<feature type="compositionally biased region" description="Polar residues" evidence="2">
    <location>
        <begin position="22"/>
        <end position="32"/>
    </location>
</feature>
<sequence>MADHNQQKLVADQLIKEPLPESQIQTTSQEPSLSAPVDLPLRVHRTRNHAAIGEQLYKPGYKNAEKHADRSVGAKFMLTSTSSHTTTGSEDTARRSKDNNTFDKHEPIESADKEGVQRLFSKRTGTRTVQTDAFNLKSARMTFSEPPVPNVPKFVEQAMEEYNLAMTAYRLNQQELNRTAEKARENGAIQDSSTSSIPSSPPLTTTAMVAATQLPMPKPSPFIRQYSLRNLRHYPSTIDAPHPPYRVVYVISKKVVSKLAIHRNLCRKKLSAAVETVFREHARPGYEFMFFAKHQCITTSQKDLEEMLIKTLKDPNLYADTASRTRDRYATPANLIGAATTTAITTSVQPTLPSPSTTQGFEIAKKPTVKIRWKNNQPPLKWDWWKHALPNPLGRTHQSNEYLDMHCPKPQEGVSTRDSTEHENTISGESKK</sequence>
<dbReference type="InterPro" id="IPR014721">
    <property type="entry name" value="Ribsml_uS5_D2-typ_fold_subgr"/>
</dbReference>
<feature type="compositionally biased region" description="Basic and acidic residues" evidence="2">
    <location>
        <begin position="91"/>
        <end position="105"/>
    </location>
</feature>
<evidence type="ECO:0000256" key="2">
    <source>
        <dbReference type="SAM" id="MobiDB-lite"/>
    </source>
</evidence>
<name>A0A9P5RY87_9FUNG</name>
<dbReference type="InterPro" id="IPR000100">
    <property type="entry name" value="RNase_P"/>
</dbReference>
<accession>A0A9P5RY87</accession>
<dbReference type="AlphaFoldDB" id="A0A9P5RY87"/>
<dbReference type="Proteomes" id="UP000748756">
    <property type="component" value="Unassembled WGS sequence"/>
</dbReference>
<feature type="region of interest" description="Disordered" evidence="2">
    <location>
        <begin position="1"/>
        <end position="36"/>
    </location>
</feature>
<dbReference type="GO" id="GO:0004526">
    <property type="term" value="F:ribonuclease P activity"/>
    <property type="evidence" value="ECO:0007669"/>
    <property type="project" value="InterPro"/>
</dbReference>
<dbReference type="GO" id="GO:0008033">
    <property type="term" value="P:tRNA processing"/>
    <property type="evidence" value="ECO:0007669"/>
    <property type="project" value="InterPro"/>
</dbReference>
<dbReference type="Pfam" id="PF00825">
    <property type="entry name" value="Ribonuclease_P"/>
    <property type="match status" value="1"/>
</dbReference>
<dbReference type="GO" id="GO:0000049">
    <property type="term" value="F:tRNA binding"/>
    <property type="evidence" value="ECO:0007669"/>
    <property type="project" value="InterPro"/>
</dbReference>
<dbReference type="OrthoDB" id="2383663at2759"/>
<reference evidence="3" key="1">
    <citation type="journal article" date="2020" name="Fungal Divers.">
        <title>Resolving the Mortierellaceae phylogeny through synthesis of multi-gene phylogenetics and phylogenomics.</title>
        <authorList>
            <person name="Vandepol N."/>
            <person name="Liber J."/>
            <person name="Desiro A."/>
            <person name="Na H."/>
            <person name="Kennedy M."/>
            <person name="Barry K."/>
            <person name="Grigoriev I.V."/>
            <person name="Miller A.N."/>
            <person name="O'Donnell K."/>
            <person name="Stajich J.E."/>
            <person name="Bonito G."/>
        </authorList>
    </citation>
    <scope>NUCLEOTIDE SEQUENCE</scope>
    <source>
        <strain evidence="3">NRRL 6426</strain>
    </source>
</reference>
<gene>
    <name evidence="3" type="ORF">BG015_009033</name>
</gene>